<comment type="caution">
    <text evidence="2">The sequence shown here is derived from an EMBL/GenBank/DDBJ whole genome shotgun (WGS) entry which is preliminary data.</text>
</comment>
<dbReference type="EMBL" id="BSOO01000016">
    <property type="protein sequence ID" value="GLR47989.1"/>
    <property type="molecule type" value="Genomic_DNA"/>
</dbReference>
<dbReference type="Proteomes" id="UP001156703">
    <property type="component" value="Unassembled WGS sequence"/>
</dbReference>
<evidence type="ECO:0000313" key="2">
    <source>
        <dbReference type="EMBL" id="GLR47989.1"/>
    </source>
</evidence>
<keyword evidence="1" id="KW-1133">Transmembrane helix</keyword>
<protein>
    <recommendedName>
        <fullName evidence="4">Aa3 type cytochrome c oxidase subunit IV</fullName>
    </recommendedName>
</protein>
<keyword evidence="3" id="KW-1185">Reference proteome</keyword>
<proteinExistence type="predicted"/>
<keyword evidence="1" id="KW-0472">Membrane</keyword>
<dbReference type="RefSeq" id="WP_156956889.1">
    <property type="nucleotide sequence ID" value="NZ_BSOO01000016.1"/>
</dbReference>
<accession>A0ABQ5Z7R2</accession>
<gene>
    <name evidence="2" type="ORF">GCM10007925_17020</name>
</gene>
<evidence type="ECO:0000256" key="1">
    <source>
        <dbReference type="SAM" id="Phobius"/>
    </source>
</evidence>
<name>A0ABQ5Z7R2_9SPHN</name>
<keyword evidence="1" id="KW-0812">Transmembrane</keyword>
<organism evidence="2 3">
    <name type="scientific">Sphingomonas astaxanthinifaciens DSM 22298</name>
    <dbReference type="NCBI Taxonomy" id="1123267"/>
    <lineage>
        <taxon>Bacteria</taxon>
        <taxon>Pseudomonadati</taxon>
        <taxon>Pseudomonadota</taxon>
        <taxon>Alphaproteobacteria</taxon>
        <taxon>Sphingomonadales</taxon>
        <taxon>Sphingomonadaceae</taxon>
        <taxon>Sphingomonas</taxon>
    </lineage>
</organism>
<feature type="transmembrane region" description="Helical" evidence="1">
    <location>
        <begin position="28"/>
        <end position="48"/>
    </location>
</feature>
<reference evidence="3" key="1">
    <citation type="journal article" date="2019" name="Int. J. Syst. Evol. Microbiol.">
        <title>The Global Catalogue of Microorganisms (GCM) 10K type strain sequencing project: providing services to taxonomists for standard genome sequencing and annotation.</title>
        <authorList>
            <consortium name="The Broad Institute Genomics Platform"/>
            <consortium name="The Broad Institute Genome Sequencing Center for Infectious Disease"/>
            <person name="Wu L."/>
            <person name="Ma J."/>
        </authorList>
    </citation>
    <scope>NUCLEOTIDE SEQUENCE [LARGE SCALE GENOMIC DNA]</scope>
    <source>
        <strain evidence="3">NBRC 102146</strain>
    </source>
</reference>
<evidence type="ECO:0008006" key="4">
    <source>
        <dbReference type="Google" id="ProtNLM"/>
    </source>
</evidence>
<sequence length="49" mass="5458">MALEPTTEDTSPIDYRKAVKDYSLLISMLKWGAVIALMLGFLVMILLAN</sequence>
<evidence type="ECO:0000313" key="3">
    <source>
        <dbReference type="Proteomes" id="UP001156703"/>
    </source>
</evidence>